<evidence type="ECO:0000313" key="2">
    <source>
        <dbReference type="EMBL" id="KAJ6413455.1"/>
    </source>
</evidence>
<dbReference type="GO" id="GO:0006457">
    <property type="term" value="P:protein folding"/>
    <property type="evidence" value="ECO:0007669"/>
    <property type="project" value="InterPro"/>
</dbReference>
<dbReference type="InterPro" id="IPR011599">
    <property type="entry name" value="PFD_alpha_archaea"/>
</dbReference>
<dbReference type="InterPro" id="IPR009053">
    <property type="entry name" value="Prefoldin"/>
</dbReference>
<dbReference type="PANTHER" id="PTHR12674:SF2">
    <property type="entry name" value="PREFOLDIN SUBUNIT 5"/>
    <property type="match status" value="1"/>
</dbReference>
<evidence type="ECO:0008006" key="4">
    <source>
        <dbReference type="Google" id="ProtNLM"/>
    </source>
</evidence>
<dbReference type="GO" id="GO:0005737">
    <property type="term" value="C:cytoplasm"/>
    <property type="evidence" value="ECO:0007669"/>
    <property type="project" value="TreeGrafter"/>
</dbReference>
<dbReference type="Gene3D" id="1.10.287.370">
    <property type="match status" value="1"/>
</dbReference>
<sequence length="158" mass="17205">MASSKGGAASPAVLRASEMEKMSVEQLKALKEQIDLEVNLLQDSLNNIKTATGRLETTATSLHELSLRPQGKKMLVPLTASLYVPGTLDDADKVLVDIGTGYFVEKTMNEGKDYCERKINLLKSNFDQLIELATKKKTVADEAGAILQAKLRQLAPTN</sequence>
<keyword evidence="3" id="KW-1185">Reference proteome</keyword>
<comment type="similarity">
    <text evidence="1">Belongs to the prefoldin subunit alpha family.</text>
</comment>
<dbReference type="SUPFAM" id="SSF46579">
    <property type="entry name" value="Prefoldin"/>
    <property type="match status" value="1"/>
</dbReference>
<evidence type="ECO:0000313" key="3">
    <source>
        <dbReference type="Proteomes" id="UP001162972"/>
    </source>
</evidence>
<protein>
    <recommendedName>
        <fullName evidence="4">Prefoldin subunit 5</fullName>
    </recommendedName>
</protein>
<dbReference type="GO" id="GO:0051082">
    <property type="term" value="F:unfolded protein binding"/>
    <property type="evidence" value="ECO:0007669"/>
    <property type="project" value="InterPro"/>
</dbReference>
<reference evidence="2 3" key="1">
    <citation type="journal article" date="2023" name="Int. J. Mol. Sci.">
        <title>De Novo Assembly and Annotation of 11 Diverse Shrub Willow (Salix) Genomes Reveals Novel Gene Organization in Sex-Linked Regions.</title>
        <authorList>
            <person name="Hyden B."/>
            <person name="Feng K."/>
            <person name="Yates T.B."/>
            <person name="Jawdy S."/>
            <person name="Cereghino C."/>
            <person name="Smart L.B."/>
            <person name="Muchero W."/>
        </authorList>
    </citation>
    <scope>NUCLEOTIDE SEQUENCE [LARGE SCALE GENOMIC DNA]</scope>
    <source>
        <tissue evidence="2">Shoot tip</tissue>
    </source>
</reference>
<evidence type="ECO:0000256" key="1">
    <source>
        <dbReference type="ARBA" id="ARBA00010048"/>
    </source>
</evidence>
<dbReference type="NCBIfam" id="TIGR00293">
    <property type="entry name" value="prefoldin subunit alpha"/>
    <property type="match status" value="1"/>
</dbReference>
<dbReference type="Pfam" id="PF02996">
    <property type="entry name" value="Prefoldin"/>
    <property type="match status" value="1"/>
</dbReference>
<dbReference type="GO" id="GO:1990115">
    <property type="term" value="P:RNA polymerase III assembly"/>
    <property type="evidence" value="ECO:0007669"/>
    <property type="project" value="TreeGrafter"/>
</dbReference>
<gene>
    <name evidence="2" type="ORF">OIU84_006286</name>
</gene>
<dbReference type="CDD" id="cd23157">
    <property type="entry name" value="Prefoldin_5"/>
    <property type="match status" value="1"/>
</dbReference>
<proteinExistence type="inferred from homology"/>
<dbReference type="AlphaFoldDB" id="A0AAD6P219"/>
<comment type="caution">
    <text evidence="2">The sequence shown here is derived from an EMBL/GenBank/DDBJ whole genome shotgun (WGS) entry which is preliminary data.</text>
</comment>
<dbReference type="EMBL" id="JAPFFJ010000013">
    <property type="protein sequence ID" value="KAJ6413455.1"/>
    <property type="molecule type" value="Genomic_DNA"/>
</dbReference>
<dbReference type="PANTHER" id="PTHR12674">
    <property type="entry name" value="PREFOLDIN SUBUNIT 5"/>
    <property type="match status" value="1"/>
</dbReference>
<dbReference type="GO" id="GO:1990114">
    <property type="term" value="P:RNA polymerase II core complex assembly"/>
    <property type="evidence" value="ECO:0007669"/>
    <property type="project" value="TreeGrafter"/>
</dbReference>
<organism evidence="2 3">
    <name type="scientific">Salix udensis</name>
    <dbReference type="NCBI Taxonomy" id="889485"/>
    <lineage>
        <taxon>Eukaryota</taxon>
        <taxon>Viridiplantae</taxon>
        <taxon>Streptophyta</taxon>
        <taxon>Embryophyta</taxon>
        <taxon>Tracheophyta</taxon>
        <taxon>Spermatophyta</taxon>
        <taxon>Magnoliopsida</taxon>
        <taxon>eudicotyledons</taxon>
        <taxon>Gunneridae</taxon>
        <taxon>Pentapetalae</taxon>
        <taxon>rosids</taxon>
        <taxon>fabids</taxon>
        <taxon>Malpighiales</taxon>
        <taxon>Salicaceae</taxon>
        <taxon>Saliceae</taxon>
        <taxon>Salix</taxon>
    </lineage>
</organism>
<dbReference type="GO" id="GO:0016272">
    <property type="term" value="C:prefoldin complex"/>
    <property type="evidence" value="ECO:0007669"/>
    <property type="project" value="InterPro"/>
</dbReference>
<dbReference type="InterPro" id="IPR004127">
    <property type="entry name" value="Prefoldin_subunit_alpha"/>
</dbReference>
<dbReference type="FunFam" id="1.10.287.370:FF:000012">
    <property type="entry name" value="Probable prefoldin subunit 5"/>
    <property type="match status" value="1"/>
</dbReference>
<dbReference type="GO" id="GO:0009409">
    <property type="term" value="P:response to cold"/>
    <property type="evidence" value="ECO:0007669"/>
    <property type="project" value="UniProtKB-ARBA"/>
</dbReference>
<accession>A0AAD6P219</accession>
<name>A0AAD6P219_9ROSI</name>
<dbReference type="Proteomes" id="UP001162972">
    <property type="component" value="Chromosome 5"/>
</dbReference>
<dbReference type="GO" id="GO:1990113">
    <property type="term" value="P:RNA polymerase I assembly"/>
    <property type="evidence" value="ECO:0007669"/>
    <property type="project" value="TreeGrafter"/>
</dbReference>